<dbReference type="InterPro" id="IPR008949">
    <property type="entry name" value="Isoprenoid_synthase_dom_sf"/>
</dbReference>
<evidence type="ECO:0000256" key="3">
    <source>
        <dbReference type="RuleBase" id="RU004466"/>
    </source>
</evidence>
<dbReference type="SUPFAM" id="SSF48576">
    <property type="entry name" value="Terpenoid synthases"/>
    <property type="match status" value="1"/>
</dbReference>
<comment type="caution">
    <text evidence="4">The sequence shown here is derived from an EMBL/GenBank/DDBJ whole genome shotgun (WGS) entry which is preliminary data.</text>
</comment>
<keyword evidence="3" id="KW-0808">Transferase</keyword>
<name>A0ABQ5R5M3_9ACTN</name>
<evidence type="ECO:0000313" key="4">
    <source>
        <dbReference type="EMBL" id="GLI01235.1"/>
    </source>
</evidence>
<evidence type="ECO:0000256" key="2">
    <source>
        <dbReference type="ARBA" id="ARBA00022842"/>
    </source>
</evidence>
<dbReference type="Gene3D" id="1.10.600.10">
    <property type="entry name" value="Farnesyl Diphosphate Synthase"/>
    <property type="match status" value="1"/>
</dbReference>
<dbReference type="SFLD" id="SFLDS00005">
    <property type="entry name" value="Isoprenoid_Synthase_Type_I"/>
    <property type="match status" value="1"/>
</dbReference>
<dbReference type="PANTHER" id="PTHR12001">
    <property type="entry name" value="GERANYLGERANYL PYROPHOSPHATE SYNTHASE"/>
    <property type="match status" value="1"/>
</dbReference>
<dbReference type="EMBL" id="BSDI01000042">
    <property type="protein sequence ID" value="GLI01235.1"/>
    <property type="molecule type" value="Genomic_DNA"/>
</dbReference>
<dbReference type="PROSITE" id="PS00444">
    <property type="entry name" value="POLYPRENYL_SYNTHASE_2"/>
    <property type="match status" value="1"/>
</dbReference>
<evidence type="ECO:0000256" key="1">
    <source>
        <dbReference type="ARBA" id="ARBA00022723"/>
    </source>
</evidence>
<dbReference type="CDD" id="cd00685">
    <property type="entry name" value="Trans_IPPS_HT"/>
    <property type="match status" value="1"/>
</dbReference>
<dbReference type="InterPro" id="IPR033749">
    <property type="entry name" value="Polyprenyl_synt_CS"/>
</dbReference>
<keyword evidence="5" id="KW-1185">Reference proteome</keyword>
<sequence>MTTAPLDVSAWLSEVQRAARPALAAALSTLNPRMRRICEYQLGWLDGHSAGKSIRPLLTLACAEAVGADSDRAMPAAVAVELLHNCTLLQDDVMDEDPTRRHRPAAWTVFGASPAILAGDALLALAFAVLARSGHAAAAPAIRELERTVDELIEGQAMDLEFEGAEAIAVDDCLQMTVAKTGSLLGCACLLGGLFGGADEEACAALARFGRHLGLAYQLRDDLLGIWGDPHRTGKPAGADLRRRKKSLPVAAALAANSDASERLRQLYSRPEPFDDAEARLVAELVRDAGGRAFAERLADAELAAAADALAVLTRLGATCDRLAILGRFVIGRDR</sequence>
<keyword evidence="1" id="KW-0479">Metal-binding</keyword>
<dbReference type="SFLD" id="SFLDG01017">
    <property type="entry name" value="Polyprenyl_Transferase_Like"/>
    <property type="match status" value="1"/>
</dbReference>
<comment type="similarity">
    <text evidence="3">Belongs to the FPP/GGPP synthase family.</text>
</comment>
<organism evidence="4 5">
    <name type="scientific">Phytohabitans aurantiacus</name>
    <dbReference type="NCBI Taxonomy" id="3016789"/>
    <lineage>
        <taxon>Bacteria</taxon>
        <taxon>Bacillati</taxon>
        <taxon>Actinomycetota</taxon>
        <taxon>Actinomycetes</taxon>
        <taxon>Micromonosporales</taxon>
        <taxon>Micromonosporaceae</taxon>
    </lineage>
</organism>
<dbReference type="PANTHER" id="PTHR12001:SF86">
    <property type="entry name" value="GERANYLGERANYL DIPHOSPHATE SYNTHASE"/>
    <property type="match status" value="1"/>
</dbReference>
<protein>
    <submittedName>
        <fullName evidence="4">Dimethylallyltransferase</fullName>
    </submittedName>
</protein>
<accession>A0ABQ5R5M3</accession>
<dbReference type="RefSeq" id="WP_281902107.1">
    <property type="nucleotide sequence ID" value="NZ_BSDI01000042.1"/>
</dbReference>
<proteinExistence type="inferred from homology"/>
<evidence type="ECO:0000313" key="5">
    <source>
        <dbReference type="Proteomes" id="UP001144280"/>
    </source>
</evidence>
<reference evidence="4" key="1">
    <citation type="submission" date="2022-12" db="EMBL/GenBank/DDBJ databases">
        <title>New Phytohabitans aurantiacus sp. RD004123 nov., an actinomycete isolated from soil.</title>
        <authorList>
            <person name="Triningsih D.W."/>
            <person name="Harunari E."/>
            <person name="Igarashi Y."/>
        </authorList>
    </citation>
    <scope>NUCLEOTIDE SEQUENCE</scope>
    <source>
        <strain evidence="4">RD004123</strain>
    </source>
</reference>
<keyword evidence="2" id="KW-0460">Magnesium</keyword>
<dbReference type="PROSITE" id="PS00723">
    <property type="entry name" value="POLYPRENYL_SYNTHASE_1"/>
    <property type="match status" value="1"/>
</dbReference>
<gene>
    <name evidence="4" type="ORF">Pa4123_65110</name>
</gene>
<dbReference type="Proteomes" id="UP001144280">
    <property type="component" value="Unassembled WGS sequence"/>
</dbReference>
<dbReference type="Pfam" id="PF00348">
    <property type="entry name" value="polyprenyl_synt"/>
    <property type="match status" value="1"/>
</dbReference>
<dbReference type="InterPro" id="IPR000092">
    <property type="entry name" value="Polyprenyl_synt"/>
</dbReference>